<dbReference type="InterPro" id="IPR003594">
    <property type="entry name" value="HATPase_dom"/>
</dbReference>
<evidence type="ECO:0000256" key="2">
    <source>
        <dbReference type="ARBA" id="ARBA00012438"/>
    </source>
</evidence>
<accession>A0ABP7VS30</accession>
<evidence type="ECO:0000256" key="1">
    <source>
        <dbReference type="ARBA" id="ARBA00000085"/>
    </source>
</evidence>
<protein>
    <recommendedName>
        <fullName evidence="2">histidine kinase</fullName>
        <ecNumber evidence="2">2.7.13.3</ecNumber>
    </recommendedName>
</protein>
<dbReference type="RefSeq" id="WP_345016920.1">
    <property type="nucleotide sequence ID" value="NZ_BAAAZY010000014.1"/>
</dbReference>
<feature type="compositionally biased region" description="Low complexity" evidence="6">
    <location>
        <begin position="448"/>
        <end position="459"/>
    </location>
</feature>
<gene>
    <name evidence="8" type="ORF">GCM10022233_58320</name>
</gene>
<dbReference type="EMBL" id="BAAAZY010000014">
    <property type="protein sequence ID" value="GAA4073309.1"/>
    <property type="molecule type" value="Genomic_DNA"/>
</dbReference>
<dbReference type="CDD" id="cd00075">
    <property type="entry name" value="HATPase"/>
    <property type="match status" value="1"/>
</dbReference>
<dbReference type="SUPFAM" id="SSF55874">
    <property type="entry name" value="ATPase domain of HSP90 chaperone/DNA topoisomerase II/histidine kinase"/>
    <property type="match status" value="1"/>
</dbReference>
<evidence type="ECO:0000256" key="5">
    <source>
        <dbReference type="ARBA" id="ARBA00022777"/>
    </source>
</evidence>
<reference evidence="9" key="1">
    <citation type="journal article" date="2019" name="Int. J. Syst. Evol. Microbiol.">
        <title>The Global Catalogue of Microorganisms (GCM) 10K type strain sequencing project: providing services to taxonomists for standard genome sequencing and annotation.</title>
        <authorList>
            <consortium name="The Broad Institute Genomics Platform"/>
            <consortium name="The Broad Institute Genome Sequencing Center for Infectious Disease"/>
            <person name="Wu L."/>
            <person name="Ma J."/>
        </authorList>
    </citation>
    <scope>NUCLEOTIDE SEQUENCE [LARGE SCALE GENOMIC DNA]</scope>
    <source>
        <strain evidence="9">JCM 16925</strain>
    </source>
</reference>
<feature type="compositionally biased region" description="Basic and acidic residues" evidence="6">
    <location>
        <begin position="564"/>
        <end position="573"/>
    </location>
</feature>
<evidence type="ECO:0000259" key="7">
    <source>
        <dbReference type="Pfam" id="PF02518"/>
    </source>
</evidence>
<dbReference type="Proteomes" id="UP001499984">
    <property type="component" value="Unassembled WGS sequence"/>
</dbReference>
<evidence type="ECO:0000313" key="8">
    <source>
        <dbReference type="EMBL" id="GAA4073309.1"/>
    </source>
</evidence>
<keyword evidence="4" id="KW-0808">Transferase</keyword>
<organism evidence="8 9">
    <name type="scientific">Streptomyces shaanxiensis</name>
    <dbReference type="NCBI Taxonomy" id="653357"/>
    <lineage>
        <taxon>Bacteria</taxon>
        <taxon>Bacillati</taxon>
        <taxon>Actinomycetota</taxon>
        <taxon>Actinomycetes</taxon>
        <taxon>Kitasatosporales</taxon>
        <taxon>Streptomycetaceae</taxon>
        <taxon>Streptomyces</taxon>
    </lineage>
</organism>
<dbReference type="PANTHER" id="PTHR45436">
    <property type="entry name" value="SENSOR HISTIDINE KINASE YKOH"/>
    <property type="match status" value="1"/>
</dbReference>
<feature type="domain" description="Histidine kinase/HSP90-like ATPase" evidence="7">
    <location>
        <begin position="229"/>
        <end position="331"/>
    </location>
</feature>
<dbReference type="Gene3D" id="3.30.565.10">
    <property type="entry name" value="Histidine kinase-like ATPase, C-terminal domain"/>
    <property type="match status" value="1"/>
</dbReference>
<dbReference type="InterPro" id="IPR050428">
    <property type="entry name" value="TCS_sensor_his_kinase"/>
</dbReference>
<dbReference type="EC" id="2.7.13.3" evidence="2"/>
<dbReference type="InterPro" id="IPR036890">
    <property type="entry name" value="HATPase_C_sf"/>
</dbReference>
<feature type="compositionally biased region" description="Basic and acidic residues" evidence="6">
    <location>
        <begin position="391"/>
        <end position="413"/>
    </location>
</feature>
<feature type="compositionally biased region" description="Basic and acidic residues" evidence="6">
    <location>
        <begin position="367"/>
        <end position="382"/>
    </location>
</feature>
<feature type="compositionally biased region" description="Basic and acidic residues" evidence="6">
    <location>
        <begin position="422"/>
        <end position="437"/>
    </location>
</feature>
<comment type="catalytic activity">
    <reaction evidence="1">
        <text>ATP + protein L-histidine = ADP + protein N-phospho-L-histidine.</text>
        <dbReference type="EC" id="2.7.13.3"/>
    </reaction>
</comment>
<evidence type="ECO:0000256" key="4">
    <source>
        <dbReference type="ARBA" id="ARBA00022679"/>
    </source>
</evidence>
<keyword evidence="5" id="KW-0418">Kinase</keyword>
<proteinExistence type="predicted"/>
<name>A0ABP7VS30_9ACTN</name>
<feature type="region of interest" description="Disordered" evidence="6">
    <location>
        <begin position="339"/>
        <end position="573"/>
    </location>
</feature>
<keyword evidence="3" id="KW-0597">Phosphoprotein</keyword>
<feature type="compositionally biased region" description="Low complexity" evidence="6">
    <location>
        <begin position="515"/>
        <end position="541"/>
    </location>
</feature>
<keyword evidence="9" id="KW-1185">Reference proteome</keyword>
<evidence type="ECO:0000256" key="6">
    <source>
        <dbReference type="SAM" id="MobiDB-lite"/>
    </source>
</evidence>
<evidence type="ECO:0000313" key="9">
    <source>
        <dbReference type="Proteomes" id="UP001499984"/>
    </source>
</evidence>
<dbReference type="PANTHER" id="PTHR45436:SF5">
    <property type="entry name" value="SENSOR HISTIDINE KINASE TRCS"/>
    <property type="match status" value="1"/>
</dbReference>
<comment type="caution">
    <text evidence="8">The sequence shown here is derived from an EMBL/GenBank/DDBJ whole genome shotgun (WGS) entry which is preliminary data.</text>
</comment>
<dbReference type="Pfam" id="PF02518">
    <property type="entry name" value="HATPase_c"/>
    <property type="match status" value="1"/>
</dbReference>
<sequence>MIEIPDLVTGGLAVGMLSAVALGGGLLHAQRQQARQRAEIAALRHQLGDALQALTDEVEHLGTQRLPAAARQLAHPHVAVPGPLHPQTSGTPLGLALEHVLTGLRTELAAQRTRVDAAAQAGMRGATREIQAALYRLQDALRGLQQKYDDPELTQTLFQLDHENEQSLRRAQVAAVVCGAWVGLAREESHLVDAVTGGQARLVGYHRIRVHNHLAAGTGLVSHAVEPVAIIVAELLDNALRHSAPDTDVVVNLEHVHHGACVTVDDAGLGMTQDERARAQRLVAGSEPILLTELGDPPRMGLAAIGQLTRQFDLSVDVSSPSPYGGVRAVLRVDSHLLSRIDPDERPPAASAPRPTRKASHDQASARARDEASVGSRGEEPGQHVGSRGGESLRSRGDESPGSRGEASVDPHGDFSGGPRGEASDSSRGEASGDPRGETSGGSRGEPAASSRRGTSGTSHGYGDEHDHDASGTASGHHAPRDVGGLPQRRRRTRLAAASDDTPAPRPEVRRPERAAAALGALQAGTSAARSAAGERSGDASMAVPESAGAARERAEATADDIDQTDHEGGTAR</sequence>
<evidence type="ECO:0000256" key="3">
    <source>
        <dbReference type="ARBA" id="ARBA00022553"/>
    </source>
</evidence>